<sequence length="176" mass="19053">MRSPSAAAAIPRRVQVAAGGSFGPGELQGRRCAPLVSAMERSEPSFLGTVRIQTCALLVLIRRLPSSTRTCRRREEAKGSQRFSPAQPGSKRRPWMTRIDGWHRLLCETSEVNIGTPSAAGRGASTEDGGCGAHSDTARHLPPGTQRPDAIQQLLKYEPGKWNTFSDTYPPTSANL</sequence>
<dbReference type="Proteomes" id="UP000054558">
    <property type="component" value="Unassembled WGS sequence"/>
</dbReference>
<proteinExistence type="predicted"/>
<evidence type="ECO:0000313" key="3">
    <source>
        <dbReference type="Proteomes" id="UP000054558"/>
    </source>
</evidence>
<reference evidence="2 3" key="1">
    <citation type="journal article" date="2014" name="Nat. Commun.">
        <title>Klebsormidium flaccidum genome reveals primary factors for plant terrestrial adaptation.</title>
        <authorList>
            <person name="Hori K."/>
            <person name="Maruyama F."/>
            <person name="Fujisawa T."/>
            <person name="Togashi T."/>
            <person name="Yamamoto N."/>
            <person name="Seo M."/>
            <person name="Sato S."/>
            <person name="Yamada T."/>
            <person name="Mori H."/>
            <person name="Tajima N."/>
            <person name="Moriyama T."/>
            <person name="Ikeuchi M."/>
            <person name="Watanabe M."/>
            <person name="Wada H."/>
            <person name="Kobayashi K."/>
            <person name="Saito M."/>
            <person name="Masuda T."/>
            <person name="Sasaki-Sekimoto Y."/>
            <person name="Mashiguchi K."/>
            <person name="Awai K."/>
            <person name="Shimojima M."/>
            <person name="Masuda S."/>
            <person name="Iwai M."/>
            <person name="Nobusawa T."/>
            <person name="Narise T."/>
            <person name="Kondo S."/>
            <person name="Saito H."/>
            <person name="Sato R."/>
            <person name="Murakawa M."/>
            <person name="Ihara Y."/>
            <person name="Oshima-Yamada Y."/>
            <person name="Ohtaka K."/>
            <person name="Satoh M."/>
            <person name="Sonobe K."/>
            <person name="Ishii M."/>
            <person name="Ohtani R."/>
            <person name="Kanamori-Sato M."/>
            <person name="Honoki R."/>
            <person name="Miyazaki D."/>
            <person name="Mochizuki H."/>
            <person name="Umetsu J."/>
            <person name="Higashi K."/>
            <person name="Shibata D."/>
            <person name="Kamiya Y."/>
            <person name="Sato N."/>
            <person name="Nakamura Y."/>
            <person name="Tabata S."/>
            <person name="Ida S."/>
            <person name="Kurokawa K."/>
            <person name="Ohta H."/>
        </authorList>
    </citation>
    <scope>NUCLEOTIDE SEQUENCE [LARGE SCALE GENOMIC DNA]</scope>
    <source>
        <strain evidence="2 3">NIES-2285</strain>
    </source>
</reference>
<dbReference type="EMBL" id="DF237540">
    <property type="protein sequence ID" value="GAQ90028.1"/>
    <property type="molecule type" value="Genomic_DNA"/>
</dbReference>
<keyword evidence="2" id="KW-0346">Stress response</keyword>
<protein>
    <submittedName>
        <fullName evidence="2">Heat shock protein 70 family protein</fullName>
    </submittedName>
</protein>
<evidence type="ECO:0000313" key="2">
    <source>
        <dbReference type="EMBL" id="GAQ90028.1"/>
    </source>
</evidence>
<keyword evidence="3" id="KW-1185">Reference proteome</keyword>
<name>A0A1Y1IPH9_KLENI</name>
<feature type="region of interest" description="Disordered" evidence="1">
    <location>
        <begin position="71"/>
        <end position="94"/>
    </location>
</feature>
<accession>A0A1Y1IPH9</accession>
<feature type="region of interest" description="Disordered" evidence="1">
    <location>
        <begin position="117"/>
        <end position="146"/>
    </location>
</feature>
<evidence type="ECO:0000256" key="1">
    <source>
        <dbReference type="SAM" id="MobiDB-lite"/>
    </source>
</evidence>
<organism evidence="2 3">
    <name type="scientific">Klebsormidium nitens</name>
    <name type="common">Green alga</name>
    <name type="synonym">Ulothrix nitens</name>
    <dbReference type="NCBI Taxonomy" id="105231"/>
    <lineage>
        <taxon>Eukaryota</taxon>
        <taxon>Viridiplantae</taxon>
        <taxon>Streptophyta</taxon>
        <taxon>Klebsormidiophyceae</taxon>
        <taxon>Klebsormidiales</taxon>
        <taxon>Klebsormidiaceae</taxon>
        <taxon>Klebsormidium</taxon>
    </lineage>
</organism>
<gene>
    <name evidence="2" type="ORF">KFL_005910050</name>
</gene>
<dbReference type="AlphaFoldDB" id="A0A1Y1IPH9"/>